<dbReference type="PANTHER" id="PTHR48421">
    <property type="entry name" value="MYCBP-ASSOCIATED PROTEIN"/>
    <property type="match status" value="1"/>
</dbReference>
<dbReference type="InterPro" id="IPR032707">
    <property type="entry name" value="MYCBPAP"/>
</dbReference>
<evidence type="ECO:0000313" key="3">
    <source>
        <dbReference type="Proteomes" id="UP000545332"/>
    </source>
</evidence>
<feature type="region of interest" description="Disordered" evidence="1">
    <location>
        <begin position="719"/>
        <end position="796"/>
    </location>
</feature>
<feature type="compositionally biased region" description="Polar residues" evidence="1">
    <location>
        <begin position="301"/>
        <end position="314"/>
    </location>
</feature>
<dbReference type="AlphaFoldDB" id="A0A7K4KVT7"/>
<organism evidence="2 3">
    <name type="scientific">Crypturellus soui</name>
    <dbReference type="NCBI Taxonomy" id="458187"/>
    <lineage>
        <taxon>Eukaryota</taxon>
        <taxon>Metazoa</taxon>
        <taxon>Chordata</taxon>
        <taxon>Craniata</taxon>
        <taxon>Vertebrata</taxon>
        <taxon>Euteleostomi</taxon>
        <taxon>Archelosauria</taxon>
        <taxon>Archosauria</taxon>
        <taxon>Dinosauria</taxon>
        <taxon>Saurischia</taxon>
        <taxon>Theropoda</taxon>
        <taxon>Coelurosauria</taxon>
        <taxon>Aves</taxon>
        <taxon>Palaeognathae</taxon>
        <taxon>Tinamiformes</taxon>
        <taxon>Tinamidae</taxon>
        <taxon>Crypturellus</taxon>
    </lineage>
</organism>
<keyword evidence="3" id="KW-1185">Reference proteome</keyword>
<dbReference type="OrthoDB" id="10263316at2759"/>
<accession>A0A7K4KVT7</accession>
<feature type="non-terminal residue" evidence="2">
    <location>
        <position position="819"/>
    </location>
</feature>
<gene>
    <name evidence="2" type="primary">Mycbpap</name>
    <name evidence="2" type="ORF">CRYSOU_R08289</name>
</gene>
<feature type="non-terminal residue" evidence="2">
    <location>
        <position position="1"/>
    </location>
</feature>
<proteinExistence type="predicted"/>
<reference evidence="2 3" key="1">
    <citation type="submission" date="2019-09" db="EMBL/GenBank/DDBJ databases">
        <title>Bird 10,000 Genomes (B10K) Project - Family phase.</title>
        <authorList>
            <person name="Zhang G."/>
        </authorList>
    </citation>
    <scope>NUCLEOTIDE SEQUENCE [LARGE SCALE GENOMIC DNA]</scope>
    <source>
        <strain evidence="2">B10K-MSB-42743</strain>
        <tissue evidence="2">Heart</tissue>
    </source>
</reference>
<dbReference type="EMBL" id="VWPX01017798">
    <property type="protein sequence ID" value="NWI19818.1"/>
    <property type="molecule type" value="Genomic_DNA"/>
</dbReference>
<dbReference type="PANTHER" id="PTHR48421:SF1">
    <property type="entry name" value="MYCBP-ASSOCIATED PROTEIN"/>
    <property type="match status" value="1"/>
</dbReference>
<dbReference type="Proteomes" id="UP000545332">
    <property type="component" value="Unassembled WGS sequence"/>
</dbReference>
<comment type="caution">
    <text evidence="2">The sequence shown here is derived from an EMBL/GenBank/DDBJ whole genome shotgun (WGS) entry which is preliminary data.</text>
</comment>
<feature type="compositionally biased region" description="Basic and acidic residues" evidence="1">
    <location>
        <begin position="729"/>
        <end position="775"/>
    </location>
</feature>
<protein>
    <submittedName>
        <fullName evidence="2">MYBPP protein</fullName>
    </submittedName>
</protein>
<feature type="region of interest" description="Disordered" evidence="1">
    <location>
        <begin position="301"/>
        <end position="322"/>
    </location>
</feature>
<sequence>RKFLVRKRQPKDTQKKTQLTVAYPAIPEASGKPLSFFGRIMLHVTPSTFSFLKPIFSDPTLAFYFVGSGQFGDGHEELLSHHILGSLQEFKREALARGNTQIAEFIEDSPQDIFAVALKEKWGREKKKVEQTPPLLHKALQNWDRHMGIRKKQEKYLGKILRKPENELLMNISDDYRQIQEERDLIDRSLPALFPGKGYRRGSEFWSQPDRIGDELTGLMMTLTQRERGYPEPVTHVGKPRTVRRETGLKSPKTATFRLTWDKSLFLKHRRQELKSILEELDFYEPDLDGLEVIGKGQPFTSVSTQPLPHPTTSEESEKLDPFTDYPSAVPESILGPSLDFCGQPARWIDGTASCKDEVGIAARLTFEIVAGERAESSLTVSNDGTTAIWYSWRRLPQQIPIRETKKRIQYFYFNTRPDVILPGEIRKFSVLFKSEKAGIFSESWEFRTHPLLLGGALLQVSLWGIAVYEDKSADLREKLETDLAAREGAVIVEETLKELLDRVRTPERLPSPVDAYVTEEELFHERNPELHYQHQVVKQLHKLWRQHMEVPSAFEEEIPSGQKSSVEDMAYEKSISEALPAQKSSTQVVLGQNILEATSSQMLKEEEPNQSGWNLSLKDFKEVVAPLPSSSVLRRVPWTLCFLSHQALQSIPEEEQREEALNQLNKAALELCVEQKQTQLDLLHQTCLQLWRETVDGLVSCSVMLRCLLGLPEKDPCADIIPEEPGEKEDKITSRKEERRSTGSRDKEDKKRSKTGKEKEERPSSRKIRDEKRLKSSNISLEIPQPVETELAEPVELKQEPVDPILFGKYQEKLYIEV</sequence>
<evidence type="ECO:0000313" key="2">
    <source>
        <dbReference type="EMBL" id="NWI19818.1"/>
    </source>
</evidence>
<evidence type="ECO:0000256" key="1">
    <source>
        <dbReference type="SAM" id="MobiDB-lite"/>
    </source>
</evidence>
<dbReference type="Pfam" id="PF14646">
    <property type="entry name" value="MYCBPAP"/>
    <property type="match status" value="1"/>
</dbReference>
<name>A0A7K4KVT7_9AVES</name>